<dbReference type="Pfam" id="PF09982">
    <property type="entry name" value="LpxR"/>
    <property type="match status" value="1"/>
</dbReference>
<gene>
    <name evidence="1" type="ORF">SAMN04244559_00341</name>
</gene>
<dbReference type="RefSeq" id="WP_074764859.1">
    <property type="nucleotide sequence ID" value="NZ_FNWO01000001.1"/>
</dbReference>
<dbReference type="EMBL" id="FNWO01000001">
    <property type="protein sequence ID" value="SEH25917.1"/>
    <property type="molecule type" value="Genomic_DNA"/>
</dbReference>
<evidence type="ECO:0000313" key="1">
    <source>
        <dbReference type="EMBL" id="SEH25917.1"/>
    </source>
</evidence>
<dbReference type="InterPro" id="IPR018707">
    <property type="entry name" value="LpxR"/>
</dbReference>
<dbReference type="InterPro" id="IPR037107">
    <property type="entry name" value="Put_OMP_sf"/>
</dbReference>
<organism evidence="1 2">
    <name type="scientific">Magnetospirillum fulvum</name>
    <name type="common">Rhodospirillum fulvum</name>
    <dbReference type="NCBI Taxonomy" id="1082"/>
    <lineage>
        <taxon>Bacteria</taxon>
        <taxon>Pseudomonadati</taxon>
        <taxon>Pseudomonadota</taxon>
        <taxon>Alphaproteobacteria</taxon>
        <taxon>Rhodospirillales</taxon>
        <taxon>Rhodospirillaceae</taxon>
        <taxon>Magnetospirillum</taxon>
    </lineage>
</organism>
<proteinExistence type="predicted"/>
<protein>
    <recommendedName>
        <fullName evidence="3">Lipid A deacylase LpxR family protein</fullName>
    </recommendedName>
</protein>
<accession>A0A1H6GR77</accession>
<keyword evidence="2" id="KW-1185">Reference proteome</keyword>
<sequence length="344" mass="37133">MSRKLFSVAIGSIAAIGVSLPIDAKADEFGRLSLLEENDSLYDTSDKHFTQGLRLSFLSPDIASNSAWNGPFDFVGALAPLFSSAPKAGDRSRRYAMFVGQSIFTPTDKTTTTPDPTDRPYAGWAYVGVSLLQETNRSTLDHLEVTIGLVGPGALGKQAQNDFHQFIGAAPAHGWSYQLRNELAGMVSYERLWRVPLFSAAGLSFDIVPQAGATIGTVATYGAAGGMIRFGRNLQADYGPARIRPALSGTDYFDADHLDGNFGFYVFAGTQGRIVGRNIFLDGNTFRSGPSVDKKLFVGDLQAGLSLFWSNDIQAVFSAVRRTREYDNQPTPDVIGTASLSFAL</sequence>
<dbReference type="Proteomes" id="UP000182983">
    <property type="component" value="Unassembled WGS sequence"/>
</dbReference>
<dbReference type="AlphaFoldDB" id="A0A1H6GR77"/>
<name>A0A1H6GR77_MAGFU</name>
<dbReference type="Gene3D" id="2.40.128.140">
    <property type="entry name" value="Outer membrane protein"/>
    <property type="match status" value="1"/>
</dbReference>
<evidence type="ECO:0000313" key="2">
    <source>
        <dbReference type="Proteomes" id="UP000182983"/>
    </source>
</evidence>
<reference evidence="2" key="1">
    <citation type="submission" date="2016-10" db="EMBL/GenBank/DDBJ databases">
        <authorList>
            <person name="Varghese N."/>
            <person name="Submissions S."/>
        </authorList>
    </citation>
    <scope>NUCLEOTIDE SEQUENCE [LARGE SCALE GENOMIC DNA]</scope>
    <source>
        <strain evidence="2">DSM 13234</strain>
    </source>
</reference>
<evidence type="ECO:0008006" key="3">
    <source>
        <dbReference type="Google" id="ProtNLM"/>
    </source>
</evidence>
<dbReference type="OrthoDB" id="9776275at2"/>